<dbReference type="Gramene" id="FCD_00021322-RA">
    <property type="protein sequence ID" value="FCD_00021322-RA:cds"/>
    <property type="gene ID" value="FCD_00021322"/>
</dbReference>
<keyword evidence="10" id="KW-1185">Reference proteome</keyword>
<proteinExistence type="inferred from homology"/>
<dbReference type="Proteomes" id="UP001187192">
    <property type="component" value="Unassembled WGS sequence"/>
</dbReference>
<evidence type="ECO:0000313" key="10">
    <source>
        <dbReference type="Proteomes" id="UP001187192"/>
    </source>
</evidence>
<feature type="domain" description="CWF21" evidence="8">
    <location>
        <begin position="59"/>
        <end position="81"/>
    </location>
</feature>
<reference evidence="9" key="1">
    <citation type="submission" date="2023-07" db="EMBL/GenBank/DDBJ databases">
        <title>draft genome sequence of fig (Ficus carica).</title>
        <authorList>
            <person name="Takahashi T."/>
            <person name="Nishimura K."/>
        </authorList>
    </citation>
    <scope>NUCLEOTIDE SEQUENCE</scope>
</reference>
<evidence type="ECO:0000256" key="5">
    <source>
        <dbReference type="ARBA" id="ARBA00023187"/>
    </source>
</evidence>
<keyword evidence="5" id="KW-0508">mRNA splicing</keyword>
<comment type="subcellular location">
    <subcellularLocation>
        <location evidence="1">Nucleus</location>
    </subcellularLocation>
</comment>
<dbReference type="PANTHER" id="PTHR36562">
    <property type="entry name" value="SERINE/ARGININE REPETITIVE MATRIX 2"/>
    <property type="match status" value="1"/>
</dbReference>
<organism evidence="9 10">
    <name type="scientific">Ficus carica</name>
    <name type="common">Common fig</name>
    <dbReference type="NCBI Taxonomy" id="3494"/>
    <lineage>
        <taxon>Eukaryota</taxon>
        <taxon>Viridiplantae</taxon>
        <taxon>Streptophyta</taxon>
        <taxon>Embryophyta</taxon>
        <taxon>Tracheophyta</taxon>
        <taxon>Spermatophyta</taxon>
        <taxon>Magnoliopsida</taxon>
        <taxon>eudicotyledons</taxon>
        <taxon>Gunneridae</taxon>
        <taxon>Pentapetalae</taxon>
        <taxon>rosids</taxon>
        <taxon>fabids</taxon>
        <taxon>Rosales</taxon>
        <taxon>Moraceae</taxon>
        <taxon>Ficeae</taxon>
        <taxon>Ficus</taxon>
    </lineage>
</organism>
<feature type="region of interest" description="Disordered" evidence="7">
    <location>
        <begin position="37"/>
        <end position="56"/>
    </location>
</feature>
<name>A0AA88CYK7_FICCA</name>
<evidence type="ECO:0000256" key="7">
    <source>
        <dbReference type="SAM" id="MobiDB-lite"/>
    </source>
</evidence>
<gene>
    <name evidence="9" type="ORF">TIFTF001_009019</name>
</gene>
<evidence type="ECO:0000313" key="9">
    <source>
        <dbReference type="EMBL" id="GMN39788.1"/>
    </source>
</evidence>
<evidence type="ECO:0000256" key="3">
    <source>
        <dbReference type="ARBA" id="ARBA00022664"/>
    </source>
</evidence>
<dbReference type="InterPro" id="IPR051372">
    <property type="entry name" value="CWC21"/>
</dbReference>
<evidence type="ECO:0000256" key="2">
    <source>
        <dbReference type="ARBA" id="ARBA00005954"/>
    </source>
</evidence>
<accession>A0AA88CYK7</accession>
<dbReference type="Pfam" id="PF08312">
    <property type="entry name" value="cwf21"/>
    <property type="match status" value="1"/>
</dbReference>
<dbReference type="GO" id="GO:0008380">
    <property type="term" value="P:RNA splicing"/>
    <property type="evidence" value="ECO:0007669"/>
    <property type="project" value="UniProtKB-KW"/>
</dbReference>
<dbReference type="GO" id="GO:0005681">
    <property type="term" value="C:spliceosomal complex"/>
    <property type="evidence" value="ECO:0007669"/>
    <property type="project" value="UniProtKB-KW"/>
</dbReference>
<keyword evidence="6" id="KW-0539">Nucleus</keyword>
<dbReference type="InterPro" id="IPR013170">
    <property type="entry name" value="mRNA_splic_Cwf21_dom"/>
</dbReference>
<feature type="compositionally biased region" description="Polar residues" evidence="7">
    <location>
        <begin position="10"/>
        <end position="20"/>
    </location>
</feature>
<keyword evidence="3" id="KW-0507">mRNA processing</keyword>
<feature type="region of interest" description="Disordered" evidence="7">
    <location>
        <begin position="1"/>
        <end position="20"/>
    </location>
</feature>
<sequence length="82" mass="8790">MYNGVGLPTSRGSGSNGYTQANKFLAKPKNISAMAKAGEDGRLGGGGGVSEKKPNKDILEHQRKRQIELKLVQLQDKLVDHG</sequence>
<dbReference type="PANTHER" id="PTHR36562:SF5">
    <property type="entry name" value="SERINE_ARGININE REPETITIVE MATRIX 2"/>
    <property type="match status" value="1"/>
</dbReference>
<protein>
    <recommendedName>
        <fullName evidence="8">CWF21 domain-containing protein</fullName>
    </recommendedName>
</protein>
<evidence type="ECO:0000256" key="6">
    <source>
        <dbReference type="ARBA" id="ARBA00023242"/>
    </source>
</evidence>
<evidence type="ECO:0000259" key="8">
    <source>
        <dbReference type="Pfam" id="PF08312"/>
    </source>
</evidence>
<evidence type="ECO:0000256" key="1">
    <source>
        <dbReference type="ARBA" id="ARBA00004123"/>
    </source>
</evidence>
<comment type="caution">
    <text evidence="9">The sequence shown here is derived from an EMBL/GenBank/DDBJ whole genome shotgun (WGS) entry which is preliminary data.</text>
</comment>
<dbReference type="EMBL" id="BTGU01000010">
    <property type="protein sequence ID" value="GMN39788.1"/>
    <property type="molecule type" value="Genomic_DNA"/>
</dbReference>
<comment type="similarity">
    <text evidence="2">Belongs to the CWC21 family.</text>
</comment>
<dbReference type="CDD" id="cd21372">
    <property type="entry name" value="cwf21_CWC21-like"/>
    <property type="match status" value="1"/>
</dbReference>
<keyword evidence="4" id="KW-0747">Spliceosome</keyword>
<dbReference type="GO" id="GO:0006397">
    <property type="term" value="P:mRNA processing"/>
    <property type="evidence" value="ECO:0007669"/>
    <property type="project" value="UniProtKB-KW"/>
</dbReference>
<evidence type="ECO:0000256" key="4">
    <source>
        <dbReference type="ARBA" id="ARBA00022728"/>
    </source>
</evidence>
<dbReference type="AlphaFoldDB" id="A0AA88CYK7"/>